<comment type="subcellular location">
    <subcellularLocation>
        <location evidence="2">Cell membrane</location>
        <topology evidence="2">Multi-pass membrane protein</topology>
    </subcellularLocation>
</comment>
<keyword evidence="3" id="KW-1003">Cell membrane</keyword>
<evidence type="ECO:0000256" key="6">
    <source>
        <dbReference type="ARBA" id="ARBA00023136"/>
    </source>
</evidence>
<gene>
    <name evidence="11" type="ORF">GMOD_00005959</name>
</gene>
<dbReference type="InterPro" id="IPR003691">
    <property type="entry name" value="FluC"/>
</dbReference>
<feature type="compositionally biased region" description="Basic and acidic residues" evidence="9">
    <location>
        <begin position="89"/>
        <end position="98"/>
    </location>
</feature>
<dbReference type="PANTHER" id="PTHR28259:SF1">
    <property type="entry name" value="FLUORIDE EXPORT PROTEIN 1-RELATED"/>
    <property type="match status" value="1"/>
</dbReference>
<feature type="transmembrane region" description="Helical" evidence="10">
    <location>
        <begin position="306"/>
        <end position="327"/>
    </location>
</feature>
<evidence type="ECO:0000256" key="5">
    <source>
        <dbReference type="ARBA" id="ARBA00022989"/>
    </source>
</evidence>
<name>A0A3M7MA58_9PLEO</name>
<feature type="compositionally biased region" description="Basic and acidic residues" evidence="9">
    <location>
        <begin position="54"/>
        <end position="66"/>
    </location>
</feature>
<evidence type="ECO:0000256" key="1">
    <source>
        <dbReference type="ARBA" id="ARBA00002598"/>
    </source>
</evidence>
<evidence type="ECO:0000313" key="12">
    <source>
        <dbReference type="Proteomes" id="UP000265663"/>
    </source>
</evidence>
<feature type="region of interest" description="Disordered" evidence="9">
    <location>
        <begin position="343"/>
        <end position="371"/>
    </location>
</feature>
<evidence type="ECO:0000256" key="2">
    <source>
        <dbReference type="ARBA" id="ARBA00004651"/>
    </source>
</evidence>
<feature type="transmembrane region" description="Helical" evidence="10">
    <location>
        <begin position="424"/>
        <end position="446"/>
    </location>
</feature>
<evidence type="ECO:0000313" key="11">
    <source>
        <dbReference type="EMBL" id="RMZ71405.1"/>
    </source>
</evidence>
<evidence type="ECO:0000256" key="3">
    <source>
        <dbReference type="ARBA" id="ARBA00022475"/>
    </source>
</evidence>
<comment type="similarity">
    <text evidence="7">Belongs to the fluoride channel Fluc/FEX (TC 1.A.43) family.</text>
</comment>
<evidence type="ECO:0000256" key="8">
    <source>
        <dbReference type="ARBA" id="ARBA00035585"/>
    </source>
</evidence>
<evidence type="ECO:0000256" key="7">
    <source>
        <dbReference type="ARBA" id="ARBA00035120"/>
    </source>
</evidence>
<keyword evidence="6 10" id="KW-0472">Membrane</keyword>
<feature type="transmembrane region" description="Helical" evidence="10">
    <location>
        <begin position="458"/>
        <end position="475"/>
    </location>
</feature>
<feature type="region of interest" description="Disordered" evidence="9">
    <location>
        <begin position="1"/>
        <end position="169"/>
    </location>
</feature>
<protein>
    <submittedName>
        <fullName evidence="11">Chromosome condensation</fullName>
    </submittedName>
</protein>
<accession>A0A3M7MA58</accession>
<reference evidence="11 12" key="1">
    <citation type="journal article" date="2014" name="PLoS ONE">
        <title>De novo Genome Assembly of the Fungal Plant Pathogen Pyrenophora semeniperda.</title>
        <authorList>
            <person name="Soliai M.M."/>
            <person name="Meyer S.E."/>
            <person name="Udall J.A."/>
            <person name="Elzinga D.E."/>
            <person name="Hermansen R.A."/>
            <person name="Bodily P.M."/>
            <person name="Hart A.A."/>
            <person name="Coleman C.E."/>
        </authorList>
    </citation>
    <scope>NUCLEOTIDE SEQUENCE [LARGE SCALE GENOMIC DNA]</scope>
    <source>
        <strain evidence="11 12">CCB06</strain>
        <tissue evidence="11">Mycelium</tissue>
    </source>
</reference>
<feature type="transmembrane region" description="Helical" evidence="10">
    <location>
        <begin position="558"/>
        <end position="579"/>
    </location>
</feature>
<dbReference type="Proteomes" id="UP000265663">
    <property type="component" value="Unassembled WGS sequence"/>
</dbReference>
<keyword evidence="5 10" id="KW-1133">Transmembrane helix</keyword>
<comment type="function">
    <text evidence="1">Fluoride channel required for the rapid expulsion of cytoplasmic fluoride.</text>
</comment>
<dbReference type="AlphaFoldDB" id="A0A3M7MA58"/>
<feature type="compositionally biased region" description="Low complexity" evidence="9">
    <location>
        <begin position="348"/>
        <end position="371"/>
    </location>
</feature>
<feature type="transmembrane region" description="Helical" evidence="10">
    <location>
        <begin position="243"/>
        <end position="266"/>
    </location>
</feature>
<evidence type="ECO:0000256" key="9">
    <source>
        <dbReference type="SAM" id="MobiDB-lite"/>
    </source>
</evidence>
<feature type="transmembrane region" description="Helical" evidence="10">
    <location>
        <begin position="379"/>
        <end position="403"/>
    </location>
</feature>
<feature type="transmembrane region" description="Helical" evidence="10">
    <location>
        <begin position="217"/>
        <end position="237"/>
    </location>
</feature>
<dbReference type="OrthoDB" id="409792at2759"/>
<proteinExistence type="inferred from homology"/>
<feature type="compositionally biased region" description="Low complexity" evidence="9">
    <location>
        <begin position="126"/>
        <end position="138"/>
    </location>
</feature>
<keyword evidence="4 10" id="KW-0812">Transmembrane</keyword>
<evidence type="ECO:0000256" key="10">
    <source>
        <dbReference type="SAM" id="Phobius"/>
    </source>
</evidence>
<sequence>MALGEHGRSTQQRDFHFNSQRSEHRQSFVEQDTTPAGPPTRSRPHSELPTLSHFDLDDKTEIDRAESLNSDSSPAPNVPYTRPPPARADTAKRRDKNSLGRRISRSTTDSRIAGVREGQEPLYNDTPRPQRQPGRTRGLSGLSDVDFETSREASHPRRPREHSRLSDGIFPASSTSQIDITALPSMKPVKEDDYKEHYVRSHPSPQAQKASRLATNLYTVSYLVFFSIWGTLARLGLQALTFYPGAPVIFSGLWANVAGTFILAFLQHDDRLFAAEWGNTVEPSLSDDNPNPNQAKARHDKIKKTIPMYIGLATGFCGSLTSFSSFMRDMFLAISNDLSSPPSQTYLPNNNNNNNNNNNQPAPSSSSSFSPTSPRNGGYSFLALAATIILTLAACFAALTLGSHLAEALRPCIPTLPFRPTRRVLDPLSVALAATTWLAAIILAAVPPRNHTAWRGQALFAAALAPPGALLRYYISAHMNRLTPHFPLGTFAVNIFGTAVLAMAWDLQHLELGSDGVVGGSVVACQVLQGVMDGFCGALTTVSTWIAEMASLKRGRAYVYGSASLVAGLALVLVLLGSVRWTVGWKEGVCAI</sequence>
<comment type="catalytic activity">
    <reaction evidence="8">
        <text>fluoride(in) = fluoride(out)</text>
        <dbReference type="Rhea" id="RHEA:76159"/>
        <dbReference type="ChEBI" id="CHEBI:17051"/>
    </reaction>
    <physiologicalReaction direction="left-to-right" evidence="8">
        <dbReference type="Rhea" id="RHEA:76160"/>
    </physiologicalReaction>
</comment>
<organism evidence="11 12">
    <name type="scientific">Pyrenophora seminiperda CCB06</name>
    <dbReference type="NCBI Taxonomy" id="1302712"/>
    <lineage>
        <taxon>Eukaryota</taxon>
        <taxon>Fungi</taxon>
        <taxon>Dikarya</taxon>
        <taxon>Ascomycota</taxon>
        <taxon>Pezizomycotina</taxon>
        <taxon>Dothideomycetes</taxon>
        <taxon>Pleosporomycetidae</taxon>
        <taxon>Pleosporales</taxon>
        <taxon>Pleosporineae</taxon>
        <taxon>Pleosporaceae</taxon>
        <taxon>Pyrenophora</taxon>
    </lineage>
</organism>
<keyword evidence="12" id="KW-1185">Reference proteome</keyword>
<dbReference type="Pfam" id="PF02537">
    <property type="entry name" value="CRCB"/>
    <property type="match status" value="2"/>
</dbReference>
<dbReference type="GO" id="GO:0005886">
    <property type="term" value="C:plasma membrane"/>
    <property type="evidence" value="ECO:0007669"/>
    <property type="project" value="UniProtKB-SubCell"/>
</dbReference>
<feature type="compositionally biased region" description="Basic and acidic residues" evidence="9">
    <location>
        <begin position="1"/>
        <end position="27"/>
    </location>
</feature>
<feature type="transmembrane region" description="Helical" evidence="10">
    <location>
        <begin position="487"/>
        <end position="505"/>
    </location>
</feature>
<dbReference type="GO" id="GO:1903425">
    <property type="term" value="F:fluoride transmembrane transporter activity"/>
    <property type="evidence" value="ECO:0007669"/>
    <property type="project" value="TreeGrafter"/>
</dbReference>
<evidence type="ECO:0000256" key="4">
    <source>
        <dbReference type="ARBA" id="ARBA00022692"/>
    </source>
</evidence>
<dbReference type="EMBL" id="KE747826">
    <property type="protein sequence ID" value="RMZ71405.1"/>
    <property type="molecule type" value="Genomic_DNA"/>
</dbReference>
<dbReference type="PANTHER" id="PTHR28259">
    <property type="entry name" value="FLUORIDE EXPORT PROTEIN 1-RELATED"/>
    <property type="match status" value="1"/>
</dbReference>